<accession>A0A2Z5G2E2</accession>
<organism evidence="2 3">
    <name type="scientific">Acidisarcina polymorpha</name>
    <dbReference type="NCBI Taxonomy" id="2211140"/>
    <lineage>
        <taxon>Bacteria</taxon>
        <taxon>Pseudomonadati</taxon>
        <taxon>Acidobacteriota</taxon>
        <taxon>Terriglobia</taxon>
        <taxon>Terriglobales</taxon>
        <taxon>Acidobacteriaceae</taxon>
        <taxon>Acidisarcina</taxon>
    </lineage>
</organism>
<protein>
    <submittedName>
        <fullName evidence="2">Uncharacterized protein</fullName>
    </submittedName>
</protein>
<name>A0A2Z5G2E2_9BACT</name>
<dbReference type="EMBL" id="CP030840">
    <property type="protein sequence ID" value="AXC12835.1"/>
    <property type="molecule type" value="Genomic_DNA"/>
</dbReference>
<dbReference type="AlphaFoldDB" id="A0A2Z5G2E2"/>
<sequence length="41" mass="4783">MKHSQSSISWGTMLWLVLGAIMVAAFFAYLLVYPFFHQPHR</sequence>
<reference evidence="2 3" key="1">
    <citation type="journal article" date="2018" name="Front. Microbiol.">
        <title>Hydrolytic Capabilities as a Key to Environmental Success: Chitinolytic and Cellulolytic Acidobacteria From Acidic Sub-arctic Soils and Boreal Peatlands.</title>
        <authorList>
            <person name="Belova S.E."/>
            <person name="Ravin N.V."/>
            <person name="Pankratov T.A."/>
            <person name="Rakitin A.L."/>
            <person name="Ivanova A.A."/>
            <person name="Beletsky A.V."/>
            <person name="Mardanov A.V."/>
            <person name="Sinninghe Damste J.S."/>
            <person name="Dedysh S.N."/>
        </authorList>
    </citation>
    <scope>NUCLEOTIDE SEQUENCE [LARGE SCALE GENOMIC DNA]</scope>
    <source>
        <strain evidence="2 3">SBC82</strain>
    </source>
</reference>
<proteinExistence type="predicted"/>
<keyword evidence="1" id="KW-0812">Transmembrane</keyword>
<dbReference type="Proteomes" id="UP000253606">
    <property type="component" value="Chromosome"/>
</dbReference>
<feature type="transmembrane region" description="Helical" evidence="1">
    <location>
        <begin position="12"/>
        <end position="36"/>
    </location>
</feature>
<keyword evidence="1" id="KW-1133">Transmembrane helix</keyword>
<evidence type="ECO:0000313" key="3">
    <source>
        <dbReference type="Proteomes" id="UP000253606"/>
    </source>
</evidence>
<dbReference type="RefSeq" id="WP_275066489.1">
    <property type="nucleotide sequence ID" value="NZ_CP030840.1"/>
</dbReference>
<keyword evidence="1" id="KW-0472">Membrane</keyword>
<keyword evidence="3" id="KW-1185">Reference proteome</keyword>
<evidence type="ECO:0000256" key="1">
    <source>
        <dbReference type="SAM" id="Phobius"/>
    </source>
</evidence>
<evidence type="ECO:0000313" key="2">
    <source>
        <dbReference type="EMBL" id="AXC12835.1"/>
    </source>
</evidence>
<dbReference type="KEGG" id="abas:ACPOL_3550"/>
<gene>
    <name evidence="2" type="ORF">ACPOL_3550</name>
</gene>